<dbReference type="EMBL" id="MSYM01000011">
    <property type="protein sequence ID" value="OLP07053.1"/>
    <property type="molecule type" value="Genomic_DNA"/>
</dbReference>
<dbReference type="PANTHER" id="PTHR18952:SF265">
    <property type="entry name" value="CARBONIC ANHYDRASE"/>
    <property type="match status" value="1"/>
</dbReference>
<feature type="domain" description="Alpha-carbonic anhydrase" evidence="8">
    <location>
        <begin position="210"/>
        <end position="435"/>
    </location>
</feature>
<dbReference type="EC" id="4.2.1.1" evidence="2"/>
<gene>
    <name evidence="9" type="primary">cah</name>
    <name evidence="9" type="ORF">BLL52_1804</name>
</gene>
<evidence type="ECO:0000256" key="7">
    <source>
        <dbReference type="SAM" id="MobiDB-lite"/>
    </source>
</evidence>
<evidence type="ECO:0000256" key="2">
    <source>
        <dbReference type="ARBA" id="ARBA00012925"/>
    </source>
</evidence>
<comment type="catalytic activity">
    <reaction evidence="6">
        <text>hydrogencarbonate + H(+) = CO2 + H2O</text>
        <dbReference type="Rhea" id="RHEA:10748"/>
        <dbReference type="ChEBI" id="CHEBI:15377"/>
        <dbReference type="ChEBI" id="CHEBI:15378"/>
        <dbReference type="ChEBI" id="CHEBI:16526"/>
        <dbReference type="ChEBI" id="CHEBI:17544"/>
        <dbReference type="EC" id="4.2.1.1"/>
    </reaction>
</comment>
<evidence type="ECO:0000313" key="10">
    <source>
        <dbReference type="Proteomes" id="UP000185911"/>
    </source>
</evidence>
<dbReference type="Pfam" id="PF00194">
    <property type="entry name" value="Carb_anhydrase"/>
    <property type="match status" value="1"/>
</dbReference>
<comment type="similarity">
    <text evidence="1">Belongs to the alpha-carbonic anhydrase family.</text>
</comment>
<dbReference type="PANTHER" id="PTHR18952">
    <property type="entry name" value="CARBONIC ANHYDRASE"/>
    <property type="match status" value="1"/>
</dbReference>
<dbReference type="PROSITE" id="PS51144">
    <property type="entry name" value="ALPHA_CA_2"/>
    <property type="match status" value="1"/>
</dbReference>
<dbReference type="SUPFAM" id="SSF51069">
    <property type="entry name" value="Carbonic anhydrase"/>
    <property type="match status" value="1"/>
</dbReference>
<feature type="region of interest" description="Disordered" evidence="7">
    <location>
        <begin position="117"/>
        <end position="141"/>
    </location>
</feature>
<dbReference type="InterPro" id="IPR023561">
    <property type="entry name" value="Carbonic_anhydrase_a-class"/>
</dbReference>
<dbReference type="Proteomes" id="UP000185911">
    <property type="component" value="Unassembled WGS sequence"/>
</dbReference>
<dbReference type="InterPro" id="IPR001148">
    <property type="entry name" value="CA_dom"/>
</dbReference>
<dbReference type="AlphaFoldDB" id="A0A1Q8YGD0"/>
<protein>
    <recommendedName>
        <fullName evidence="2">carbonic anhydrase</fullName>
        <ecNumber evidence="2">4.2.1.1</ecNumber>
    </recommendedName>
</protein>
<keyword evidence="5 9" id="KW-0456">Lyase</keyword>
<dbReference type="GO" id="GO:0004089">
    <property type="term" value="F:carbonate dehydratase activity"/>
    <property type="evidence" value="ECO:0007669"/>
    <property type="project" value="UniProtKB-EC"/>
</dbReference>
<reference evidence="9 10" key="1">
    <citation type="submission" date="2017-01" db="EMBL/GenBank/DDBJ databases">
        <title>Genome sequence of Rhodoferax antarcticus ANT.BR, a psychrophilic purple nonsulfur bacterium from an Antarctic microbial mat.</title>
        <authorList>
            <person name="Baker J."/>
            <person name="Riester C."/>
            <person name="Skinner B."/>
            <person name="Newell A."/>
            <person name="Swingley W."/>
            <person name="Madigan M."/>
            <person name="Jung D."/>
            <person name="Asao M."/>
            <person name="Chen M."/>
            <person name="Loughlin P."/>
            <person name="Pan H."/>
            <person name="Lin S."/>
            <person name="Li N."/>
            <person name="Shaw J."/>
            <person name="Prado M."/>
            <person name="Sherman C."/>
            <person name="Li X."/>
            <person name="Tang J."/>
            <person name="Blankenship R."/>
            <person name="Zhao T."/>
            <person name="Touchman J."/>
            <person name="Sattley M."/>
        </authorList>
    </citation>
    <scope>NUCLEOTIDE SEQUENCE [LARGE SCALE GENOMIC DNA]</scope>
    <source>
        <strain evidence="9 10">ANT.BR</strain>
    </source>
</reference>
<dbReference type="RefSeq" id="WP_075586169.1">
    <property type="nucleotide sequence ID" value="NZ_MSYM01000011.1"/>
</dbReference>
<dbReference type="CDD" id="cd03124">
    <property type="entry name" value="alpha_CA_prokaryotic_like"/>
    <property type="match status" value="1"/>
</dbReference>
<dbReference type="Gene3D" id="3.10.200.10">
    <property type="entry name" value="Alpha carbonic anhydrase"/>
    <property type="match status" value="1"/>
</dbReference>
<keyword evidence="3" id="KW-0479">Metal-binding</keyword>
<keyword evidence="10" id="KW-1185">Reference proteome</keyword>
<accession>A0A1Q8YGD0</accession>
<evidence type="ECO:0000256" key="4">
    <source>
        <dbReference type="ARBA" id="ARBA00022833"/>
    </source>
</evidence>
<evidence type="ECO:0000256" key="1">
    <source>
        <dbReference type="ARBA" id="ARBA00010718"/>
    </source>
</evidence>
<evidence type="ECO:0000259" key="8">
    <source>
        <dbReference type="PROSITE" id="PS51144"/>
    </source>
</evidence>
<dbReference type="InterPro" id="IPR036398">
    <property type="entry name" value="CA_dom_sf"/>
</dbReference>
<evidence type="ECO:0000256" key="3">
    <source>
        <dbReference type="ARBA" id="ARBA00022723"/>
    </source>
</evidence>
<dbReference type="STRING" id="81479.RA876_03370"/>
<organism evidence="9 10">
    <name type="scientific">Rhodoferax antarcticus ANT.BR</name>
    <dbReference type="NCBI Taxonomy" id="1111071"/>
    <lineage>
        <taxon>Bacteria</taxon>
        <taxon>Pseudomonadati</taxon>
        <taxon>Pseudomonadota</taxon>
        <taxon>Betaproteobacteria</taxon>
        <taxon>Burkholderiales</taxon>
        <taxon>Comamonadaceae</taxon>
        <taxon>Rhodoferax</taxon>
    </lineage>
</organism>
<dbReference type="GO" id="GO:0008270">
    <property type="term" value="F:zinc ion binding"/>
    <property type="evidence" value="ECO:0007669"/>
    <property type="project" value="InterPro"/>
</dbReference>
<dbReference type="InterPro" id="IPR041891">
    <property type="entry name" value="Alpha_CA_prokaryot-like"/>
</dbReference>
<sequence length="435" mass="46231">MNTHCTLPHPSAASKALATALPAAGWRTRAMVLGLSALLIGSTWSLAHAAAPADAADRAAQPGASSGKTAAKKPVAASSEEAIVTEKIDLGNDLKKALRESLPGRKKLTLVITDNPEPAAAAAKTTPPPKTTAKTAEQAEPVTPAVVARPRATPARTNATAPAHPKAAVHQPLVSTPASRNYIRAKAASLAGYEPDAQPHANANSSHEGGHWSYSGATGPQAWGQLKPEFNACASGKRQSPINIEDSYTLQGPAEPLLFNYQPSTGTVVNDGHSIQVNVQGNNTLTVRGTTYSLVQLQFHSPSEIQVNARSYAMGVHLMHKNADGQLAVVAVLLDPGQTNAMIDKVWTYMPLDVGDEVRMPAGLLDINDLLPKDQRYYQFLGSLTTPPCTEDVLWMVLKEPAQISAAQLRLFQQLYPNNARPVQPVNNRPIRNAK</sequence>
<feature type="region of interest" description="Disordered" evidence="7">
    <location>
        <begin position="58"/>
        <end position="80"/>
    </location>
</feature>
<evidence type="ECO:0000256" key="6">
    <source>
        <dbReference type="ARBA" id="ARBA00048348"/>
    </source>
</evidence>
<evidence type="ECO:0000313" key="9">
    <source>
        <dbReference type="EMBL" id="OLP07053.1"/>
    </source>
</evidence>
<name>A0A1Q8YGD0_9BURK</name>
<evidence type="ECO:0000256" key="5">
    <source>
        <dbReference type="ARBA" id="ARBA00023239"/>
    </source>
</evidence>
<comment type="caution">
    <text evidence="9">The sequence shown here is derived from an EMBL/GenBank/DDBJ whole genome shotgun (WGS) entry which is preliminary data.</text>
</comment>
<feature type="region of interest" description="Disordered" evidence="7">
    <location>
        <begin position="195"/>
        <end position="220"/>
    </location>
</feature>
<keyword evidence="4" id="KW-0862">Zinc</keyword>
<dbReference type="SMART" id="SM01057">
    <property type="entry name" value="Carb_anhydrase"/>
    <property type="match status" value="1"/>
</dbReference>
<proteinExistence type="inferred from homology"/>